<keyword evidence="2" id="KW-1185">Reference proteome</keyword>
<proteinExistence type="predicted"/>
<reference evidence="1" key="2">
    <citation type="submission" date="2015-06" db="UniProtKB">
        <authorList>
            <consortium name="EnsemblPlants"/>
        </authorList>
    </citation>
    <scope>IDENTIFICATION</scope>
    <source>
        <strain evidence="1">DM1-3 516 R44</strain>
    </source>
</reference>
<organism evidence="1 2">
    <name type="scientific">Solanum tuberosum</name>
    <name type="common">Potato</name>
    <dbReference type="NCBI Taxonomy" id="4113"/>
    <lineage>
        <taxon>Eukaryota</taxon>
        <taxon>Viridiplantae</taxon>
        <taxon>Streptophyta</taxon>
        <taxon>Embryophyta</taxon>
        <taxon>Tracheophyta</taxon>
        <taxon>Spermatophyta</taxon>
        <taxon>Magnoliopsida</taxon>
        <taxon>eudicotyledons</taxon>
        <taxon>Gunneridae</taxon>
        <taxon>Pentapetalae</taxon>
        <taxon>asterids</taxon>
        <taxon>lamiids</taxon>
        <taxon>Solanales</taxon>
        <taxon>Solanaceae</taxon>
        <taxon>Solanoideae</taxon>
        <taxon>Solaneae</taxon>
        <taxon>Solanum</taxon>
    </lineage>
</organism>
<dbReference type="EnsemblPlants" id="PGSC0003DMT400012614">
    <property type="protein sequence ID" value="PGSC0003DMT400012614"/>
    <property type="gene ID" value="PGSC0003DMG400004931"/>
</dbReference>
<reference evidence="2" key="1">
    <citation type="journal article" date="2011" name="Nature">
        <title>Genome sequence and analysis of the tuber crop potato.</title>
        <authorList>
            <consortium name="The Potato Genome Sequencing Consortium"/>
        </authorList>
    </citation>
    <scope>NUCLEOTIDE SEQUENCE [LARGE SCALE GENOMIC DNA]</scope>
    <source>
        <strain evidence="2">cv. DM1-3 516 R44</strain>
    </source>
</reference>
<sequence>MRMTVNFLMKDEETSRFLHLSHSRNDFVRTGKERGEGTRDWTRVAFTGCVWTGFHFSGFFRFGLLEEKKNA</sequence>
<dbReference type="AlphaFoldDB" id="M1A1J2"/>
<evidence type="ECO:0000313" key="1">
    <source>
        <dbReference type="EnsemblPlants" id="PGSC0003DMT400012614"/>
    </source>
</evidence>
<name>M1A1J2_SOLTU</name>
<evidence type="ECO:0000313" key="2">
    <source>
        <dbReference type="Proteomes" id="UP000011115"/>
    </source>
</evidence>
<dbReference type="Proteomes" id="UP000011115">
    <property type="component" value="Unassembled WGS sequence"/>
</dbReference>
<dbReference type="InParanoid" id="M1A1J2"/>
<accession>M1A1J2</accession>
<dbReference type="Gramene" id="PGSC0003DMT400012614">
    <property type="protein sequence ID" value="PGSC0003DMT400012614"/>
    <property type="gene ID" value="PGSC0003DMG400004931"/>
</dbReference>
<dbReference type="PaxDb" id="4113-PGSC0003DMT400012614"/>
<protein>
    <submittedName>
        <fullName evidence="1">Uncharacterized protein</fullName>
    </submittedName>
</protein>
<dbReference type="HOGENOM" id="CLU_2744996_0_0_1"/>